<evidence type="ECO:0000256" key="1">
    <source>
        <dbReference type="SAM" id="MobiDB-lite"/>
    </source>
</evidence>
<feature type="region of interest" description="Disordered" evidence="1">
    <location>
        <begin position="53"/>
        <end position="76"/>
    </location>
</feature>
<evidence type="ECO:0000313" key="2">
    <source>
        <dbReference type="EMBL" id="KRX18017.1"/>
    </source>
</evidence>
<keyword evidence="3" id="KW-1185">Reference proteome</keyword>
<dbReference type="EMBL" id="JYDL01000079">
    <property type="protein sequence ID" value="KRX18017.1"/>
    <property type="molecule type" value="Genomic_DNA"/>
</dbReference>
<dbReference type="AlphaFoldDB" id="A0A0V0RU61"/>
<proteinExistence type="predicted"/>
<name>A0A0V0RU61_9BILA</name>
<comment type="caution">
    <text evidence="2">The sequence shown here is derived from an EMBL/GenBank/DDBJ whole genome shotgun (WGS) entry which is preliminary data.</text>
</comment>
<accession>A0A0V0RU61</accession>
<dbReference type="Proteomes" id="UP000054630">
    <property type="component" value="Unassembled WGS sequence"/>
</dbReference>
<organism evidence="2 3">
    <name type="scientific">Trichinella nelsoni</name>
    <dbReference type="NCBI Taxonomy" id="6336"/>
    <lineage>
        <taxon>Eukaryota</taxon>
        <taxon>Metazoa</taxon>
        <taxon>Ecdysozoa</taxon>
        <taxon>Nematoda</taxon>
        <taxon>Enoplea</taxon>
        <taxon>Dorylaimia</taxon>
        <taxon>Trichinellida</taxon>
        <taxon>Trichinellidae</taxon>
        <taxon>Trichinella</taxon>
    </lineage>
</organism>
<evidence type="ECO:0000313" key="3">
    <source>
        <dbReference type="Proteomes" id="UP000054630"/>
    </source>
</evidence>
<protein>
    <submittedName>
        <fullName evidence="2">Uncharacterized protein</fullName>
    </submittedName>
</protein>
<sequence>MDSIQITETPALRTKCWRENLIRFLICGMTTNSVMTTRCRLFHVHEQQGVSQTLSNNRTVHPMPVTDKTRLAHANS</sequence>
<reference evidence="2 3" key="1">
    <citation type="submission" date="2015-01" db="EMBL/GenBank/DDBJ databases">
        <title>Evolution of Trichinella species and genotypes.</title>
        <authorList>
            <person name="Korhonen P.K."/>
            <person name="Edoardo P."/>
            <person name="Giuseppe L.R."/>
            <person name="Gasser R.B."/>
        </authorList>
    </citation>
    <scope>NUCLEOTIDE SEQUENCE [LARGE SCALE GENOMIC DNA]</scope>
    <source>
        <strain evidence="2">ISS37</strain>
    </source>
</reference>
<gene>
    <name evidence="2" type="ORF">T07_6196</name>
</gene>